<proteinExistence type="predicted"/>
<evidence type="ECO:0000259" key="2">
    <source>
        <dbReference type="Pfam" id="PF18400"/>
    </source>
</evidence>
<feature type="domain" description="UGGT thioredoxin-like" evidence="3">
    <location>
        <begin position="283"/>
        <end position="346"/>
    </location>
</feature>
<dbReference type="Pfam" id="PF18401">
    <property type="entry name" value="Thioredoxin_13"/>
    <property type="match status" value="1"/>
</dbReference>
<evidence type="ECO:0000256" key="1">
    <source>
        <dbReference type="SAM" id="MobiDB-lite"/>
    </source>
</evidence>
<dbReference type="Proteomes" id="UP001162164">
    <property type="component" value="Unassembled WGS sequence"/>
</dbReference>
<dbReference type="Pfam" id="PF18400">
    <property type="entry name" value="Thioredoxin_12"/>
    <property type="match status" value="1"/>
</dbReference>
<organism evidence="4 5">
    <name type="scientific">Molorchus minor</name>
    <dbReference type="NCBI Taxonomy" id="1323400"/>
    <lineage>
        <taxon>Eukaryota</taxon>
        <taxon>Metazoa</taxon>
        <taxon>Ecdysozoa</taxon>
        <taxon>Arthropoda</taxon>
        <taxon>Hexapoda</taxon>
        <taxon>Insecta</taxon>
        <taxon>Pterygota</taxon>
        <taxon>Neoptera</taxon>
        <taxon>Endopterygota</taxon>
        <taxon>Coleoptera</taxon>
        <taxon>Polyphaga</taxon>
        <taxon>Cucujiformia</taxon>
        <taxon>Chrysomeloidea</taxon>
        <taxon>Cerambycidae</taxon>
        <taxon>Lamiinae</taxon>
        <taxon>Monochamini</taxon>
        <taxon>Molorchus</taxon>
    </lineage>
</organism>
<comment type="caution">
    <text evidence="4">The sequence shown here is derived from an EMBL/GenBank/DDBJ whole genome shotgun (WGS) entry which is preliminary data.</text>
</comment>
<evidence type="ECO:0000259" key="3">
    <source>
        <dbReference type="Pfam" id="PF18401"/>
    </source>
</evidence>
<name>A0ABQ9JL10_9CUCU</name>
<gene>
    <name evidence="4" type="ORF">NQ317_008882</name>
</gene>
<evidence type="ECO:0000313" key="4">
    <source>
        <dbReference type="EMBL" id="KAJ8978903.1"/>
    </source>
</evidence>
<feature type="compositionally biased region" description="Basic and acidic residues" evidence="1">
    <location>
        <begin position="227"/>
        <end position="239"/>
    </location>
</feature>
<dbReference type="InterPro" id="IPR040694">
    <property type="entry name" value="UGGT_TRXL_2"/>
</dbReference>
<feature type="domain" description="UGGT thioredoxin-like" evidence="2">
    <location>
        <begin position="26"/>
        <end position="209"/>
    </location>
</feature>
<feature type="region of interest" description="Disordered" evidence="1">
    <location>
        <begin position="227"/>
        <end position="251"/>
    </location>
</feature>
<sequence length="348" mass="39675">EEIVMLKPERKKSKSVTTLLEAKWESTPLVLEVAEYLVDENVDLYWSFIDSINSIEPPLVTIENDKARYDKIMDHASKLLTPSQLSVLKLGLSLHVYSPKVQMYKQIAQERNLPECATAAVVDIAGNLTCKLKDIKKIDKGGNDENRLVDLFRADHYYPGSANRTVPVVLYGELGTKSFLEYHKVLKQLAVEGDITYIIRHYVKNKSNKRLRLSGYGVELQMKSTEYKSQDDTQLHDDPSSEESSQEDEDTEIEGFEFAKLKKIFPELKKDLDKFKAHLEETSNELAPLKVWQFQDLSAEAAERIMNAPKDEALKVLINIAQNFPMQAKGLVKTVVKPELKAEMKKKL</sequence>
<reference evidence="4" key="1">
    <citation type="journal article" date="2023" name="Insect Mol. Biol.">
        <title>Genome sequencing provides insights into the evolution of gene families encoding plant cell wall-degrading enzymes in longhorned beetles.</title>
        <authorList>
            <person name="Shin N.R."/>
            <person name="Okamura Y."/>
            <person name="Kirsch R."/>
            <person name="Pauchet Y."/>
        </authorList>
    </citation>
    <scope>NUCLEOTIDE SEQUENCE</scope>
    <source>
        <strain evidence="4">MMC_N1</strain>
    </source>
</reference>
<dbReference type="InterPro" id="IPR009448">
    <property type="entry name" value="UDP-g_GGtrans"/>
</dbReference>
<protein>
    <submittedName>
        <fullName evidence="4">Uncharacterized protein</fullName>
    </submittedName>
</protein>
<dbReference type="InterPro" id="IPR040693">
    <property type="entry name" value="UGGT_TRXL_1"/>
</dbReference>
<dbReference type="PANTHER" id="PTHR11226">
    <property type="entry name" value="UDP-GLUCOSE GLYCOPROTEIN:GLUCOSYLTRANSFERASE"/>
    <property type="match status" value="1"/>
</dbReference>
<accession>A0ABQ9JL10</accession>
<keyword evidence="5" id="KW-1185">Reference proteome</keyword>
<dbReference type="EMBL" id="JAPWTJ010000392">
    <property type="protein sequence ID" value="KAJ8978903.1"/>
    <property type="molecule type" value="Genomic_DNA"/>
</dbReference>
<dbReference type="PANTHER" id="PTHR11226:SF0">
    <property type="entry name" value="UDP-GLUCOSE:GLYCOPROTEIN GLUCOSYLTRANSFERASE"/>
    <property type="match status" value="1"/>
</dbReference>
<feature type="non-terminal residue" evidence="4">
    <location>
        <position position="1"/>
    </location>
</feature>
<evidence type="ECO:0000313" key="5">
    <source>
        <dbReference type="Proteomes" id="UP001162164"/>
    </source>
</evidence>
<feature type="compositionally biased region" description="Acidic residues" evidence="1">
    <location>
        <begin position="240"/>
        <end position="251"/>
    </location>
</feature>